<dbReference type="AlphaFoldDB" id="A0A238FN40"/>
<name>A0A238FN40_9BASI</name>
<dbReference type="Proteomes" id="UP000198372">
    <property type="component" value="Unassembled WGS sequence"/>
</dbReference>
<organism evidence="3 4">
    <name type="scientific">Microbotryum intermedium</name>
    <dbReference type="NCBI Taxonomy" id="269621"/>
    <lineage>
        <taxon>Eukaryota</taxon>
        <taxon>Fungi</taxon>
        <taxon>Dikarya</taxon>
        <taxon>Basidiomycota</taxon>
        <taxon>Pucciniomycotina</taxon>
        <taxon>Microbotryomycetes</taxon>
        <taxon>Microbotryales</taxon>
        <taxon>Microbotryaceae</taxon>
        <taxon>Microbotryum</taxon>
    </lineage>
</organism>
<feature type="compositionally biased region" description="Basic and acidic residues" evidence="1">
    <location>
        <begin position="1"/>
        <end position="10"/>
    </location>
</feature>
<feature type="region of interest" description="Disordered" evidence="1">
    <location>
        <begin position="1"/>
        <end position="39"/>
    </location>
</feature>
<evidence type="ECO:0000313" key="4">
    <source>
        <dbReference type="Proteomes" id="UP000198372"/>
    </source>
</evidence>
<evidence type="ECO:0000313" key="3">
    <source>
        <dbReference type="EMBL" id="SCV74209.1"/>
    </source>
</evidence>
<evidence type="ECO:0000256" key="1">
    <source>
        <dbReference type="SAM" id="MobiDB-lite"/>
    </source>
</evidence>
<feature type="domain" description="Wbp11/ELF5/Saf1 N-terminal" evidence="2">
    <location>
        <begin position="4"/>
        <end position="74"/>
    </location>
</feature>
<dbReference type="EMBL" id="FMSP01000020">
    <property type="protein sequence ID" value="SCV74209.1"/>
    <property type="molecule type" value="Genomic_DNA"/>
</dbReference>
<dbReference type="GO" id="GO:0006396">
    <property type="term" value="P:RNA processing"/>
    <property type="evidence" value="ECO:0007669"/>
    <property type="project" value="InterPro"/>
</dbReference>
<dbReference type="Pfam" id="PF12622">
    <property type="entry name" value="NpwBP"/>
    <property type="match status" value="1"/>
</dbReference>
<sequence>MAKNAVDAHRKALRKKEIKRNKDDRKKAREISTVKKDTRPLESDIKRLASKRDLTANDKEQLASLRAELERISKAKAACMSWSWGGTLPSKSQRLIWDWSSLATDVEAHPEHRKFVYPERAEAPNGSGAGPSRDPPGLYTKDGKLKHPERSIYYDPVFNPFGAPPPGMPYRERPPTAEELAAFMPVAMPGEFGLPCPSLASS</sequence>
<feature type="compositionally biased region" description="Basic and acidic residues" evidence="1">
    <location>
        <begin position="20"/>
        <end position="39"/>
    </location>
</feature>
<reference evidence="4" key="1">
    <citation type="submission" date="2016-09" db="EMBL/GenBank/DDBJ databases">
        <authorList>
            <person name="Jeantristanb JTB J.-T."/>
            <person name="Ricardo R."/>
        </authorList>
    </citation>
    <scope>NUCLEOTIDE SEQUENCE [LARGE SCALE GENOMIC DNA]</scope>
</reference>
<gene>
    <name evidence="3" type="ORF">BQ2448_6641</name>
</gene>
<accession>A0A238FN40</accession>
<proteinExistence type="predicted"/>
<dbReference type="STRING" id="269621.A0A238FN40"/>
<feature type="region of interest" description="Disordered" evidence="1">
    <location>
        <begin position="116"/>
        <end position="144"/>
    </location>
</feature>
<protein>
    <submittedName>
        <fullName evidence="3">BQ2448_6641 protein</fullName>
    </submittedName>
</protein>
<dbReference type="OrthoDB" id="205569at2759"/>
<keyword evidence="4" id="KW-1185">Reference proteome</keyword>
<dbReference type="InterPro" id="IPR019007">
    <property type="entry name" value="Wbp11/ELF5/Saf1_N"/>
</dbReference>
<dbReference type="Pfam" id="PF09429">
    <property type="entry name" value="Wbp11"/>
    <property type="match status" value="1"/>
</dbReference>
<evidence type="ECO:0000259" key="2">
    <source>
        <dbReference type="Pfam" id="PF09429"/>
    </source>
</evidence>